<evidence type="ECO:0000256" key="4">
    <source>
        <dbReference type="ARBA" id="ARBA00022640"/>
    </source>
</evidence>
<accession>A0A023HA90</accession>
<evidence type="ECO:0000256" key="1">
    <source>
        <dbReference type="ARBA" id="ARBA00004474"/>
    </source>
</evidence>
<proteinExistence type="inferred from homology"/>
<dbReference type="GeneID" id="19739886"/>
<dbReference type="AlphaFoldDB" id="A0A023HA90"/>
<dbReference type="InterPro" id="IPR009666">
    <property type="entry name" value="Uncharacterised_Ycf35"/>
</dbReference>
<dbReference type="EMBL" id="KC509521">
    <property type="protein sequence ID" value="AGH28486.1"/>
    <property type="molecule type" value="Genomic_DNA"/>
</dbReference>
<dbReference type="PANTHER" id="PTHR39638:SF2">
    <property type="entry name" value="YCF35"/>
    <property type="match status" value="1"/>
</dbReference>
<dbReference type="PANTHER" id="PTHR39638">
    <property type="entry name" value="YCF35"/>
    <property type="match status" value="1"/>
</dbReference>
<reference evidence="5" key="1">
    <citation type="journal article" date="2014" name="Genome Biol. Evol.">
        <title>Serial gene losses and foreign DNA underlie size and sequence variation in the plastid genomes of diatoms.</title>
        <authorList>
            <person name="Ruck E.C."/>
            <person name="Nakov T."/>
            <person name="Jansen R.K."/>
            <person name="Theriot E.C."/>
            <person name="Alverson A.J."/>
        </authorList>
    </citation>
    <scope>NUCLEOTIDE SEQUENCE</scope>
    <source>
        <strain evidence="5">Ccmp310</strain>
    </source>
</reference>
<comment type="similarity">
    <text evidence="2">Belongs to the ycf35 family.</text>
</comment>
<protein>
    <recommendedName>
        <fullName evidence="3">Uncharacterized protein ycf35</fullName>
    </recommendedName>
</protein>
<comment type="subcellular location">
    <subcellularLocation>
        <location evidence="1">Plastid</location>
    </subcellularLocation>
</comment>
<sequence length="131" mass="15550">MSHFTTMKTRFQNLFYLEKALNRLNIKHNKQEEIKLQSNSSYNESNLTIPQVNGYNIEFCWNGKEYELVVDMSYWIQDCPIETFIDKISQQYASEVIMNESKKLGFQAVKYQQNKDGSNTVVLERWANQNF</sequence>
<dbReference type="Pfam" id="PF06868">
    <property type="entry name" value="DUF1257"/>
    <property type="match status" value="1"/>
</dbReference>
<evidence type="ECO:0000256" key="2">
    <source>
        <dbReference type="ARBA" id="ARBA00009068"/>
    </source>
</evidence>
<geneLocation type="chloroplast" evidence="5"/>
<keyword evidence="4 5" id="KW-0934">Plastid</keyword>
<gene>
    <name evidence="5" type="primary">ycf35</name>
</gene>
<dbReference type="GO" id="GO:0009536">
    <property type="term" value="C:plastid"/>
    <property type="evidence" value="ECO:0007669"/>
    <property type="project" value="UniProtKB-SubCell"/>
</dbReference>
<dbReference type="RefSeq" id="YP_009028942.1">
    <property type="nucleotide sequence ID" value="NC_024081.1"/>
</dbReference>
<evidence type="ECO:0000256" key="3">
    <source>
        <dbReference type="ARBA" id="ARBA00021585"/>
    </source>
</evidence>
<keyword evidence="5" id="KW-0150">Chloroplast</keyword>
<organism evidence="5">
    <name type="scientific">Coscinodiscus radiatus</name>
    <dbReference type="NCBI Taxonomy" id="33642"/>
    <lineage>
        <taxon>Eukaryota</taxon>
        <taxon>Sar</taxon>
        <taxon>Stramenopiles</taxon>
        <taxon>Ochrophyta</taxon>
        <taxon>Bacillariophyta</taxon>
        <taxon>Coscinodiscophyceae</taxon>
        <taxon>Coscinodiscophycidae</taxon>
        <taxon>Coscinodiscales</taxon>
        <taxon>Coscinodiscaceae</taxon>
        <taxon>Coscinodiscus</taxon>
    </lineage>
</organism>
<name>A0A023HA90_9STRA</name>
<evidence type="ECO:0000313" key="5">
    <source>
        <dbReference type="EMBL" id="AGH28486.1"/>
    </source>
</evidence>